<dbReference type="OrthoDB" id="6929111at2759"/>
<dbReference type="Pfam" id="PF21788">
    <property type="entry name" value="TNP-like_GBD"/>
    <property type="match status" value="1"/>
</dbReference>
<gene>
    <name evidence="3" type="ORF">BINO364_LOCUS16275</name>
</gene>
<accession>A0A8J9YKQ2</accession>
<dbReference type="AlphaFoldDB" id="A0A8J9YKQ2"/>
<dbReference type="InterPro" id="IPR048366">
    <property type="entry name" value="TNP-like_GBD"/>
</dbReference>
<organism evidence="3 4">
    <name type="scientific">Brenthis ino</name>
    <name type="common">lesser marbled fritillary</name>
    <dbReference type="NCBI Taxonomy" id="405034"/>
    <lineage>
        <taxon>Eukaryota</taxon>
        <taxon>Metazoa</taxon>
        <taxon>Ecdysozoa</taxon>
        <taxon>Arthropoda</taxon>
        <taxon>Hexapoda</taxon>
        <taxon>Insecta</taxon>
        <taxon>Pterygota</taxon>
        <taxon>Neoptera</taxon>
        <taxon>Endopterygota</taxon>
        <taxon>Lepidoptera</taxon>
        <taxon>Glossata</taxon>
        <taxon>Ditrysia</taxon>
        <taxon>Papilionoidea</taxon>
        <taxon>Nymphalidae</taxon>
        <taxon>Heliconiinae</taxon>
        <taxon>Argynnini</taxon>
        <taxon>Brenthis</taxon>
    </lineage>
</organism>
<dbReference type="EMBL" id="OV170229">
    <property type="protein sequence ID" value="CAH0731396.1"/>
    <property type="molecule type" value="Genomic_DNA"/>
</dbReference>
<evidence type="ECO:0000259" key="2">
    <source>
        <dbReference type="Pfam" id="PF21788"/>
    </source>
</evidence>
<name>A0A8J9YKQ2_9NEOP</name>
<feature type="compositionally biased region" description="Polar residues" evidence="1">
    <location>
        <begin position="167"/>
        <end position="179"/>
    </location>
</feature>
<feature type="non-terminal residue" evidence="3">
    <location>
        <position position="210"/>
    </location>
</feature>
<sequence length="210" mass="23688">MRVKFAAQILSNTVAAVLKLLSTGERNEFHAAELMDTALVVQELDRLFDCTNGPSCAEDIKKGIRQNVSQKTNHLDVWSQYEKKLQTLKFINSAVDVPHYSSAINQGLDTTMNNMISNLNSSASPTILHTNNNTNRDKINNIDHIMTTDPAHSSNSTPMVANEDPSTEPSTSGLQQNSLIKRKQKVFPPKEHNSKKRRRNPEQWKKKLRH</sequence>
<reference evidence="3" key="1">
    <citation type="submission" date="2021-12" db="EMBL/GenBank/DDBJ databases">
        <authorList>
            <person name="Martin H S."/>
        </authorList>
    </citation>
    <scope>NUCLEOTIDE SEQUENCE</scope>
</reference>
<feature type="region of interest" description="Disordered" evidence="1">
    <location>
        <begin position="146"/>
        <end position="210"/>
    </location>
</feature>
<dbReference type="Proteomes" id="UP000838878">
    <property type="component" value="Chromosome 9"/>
</dbReference>
<keyword evidence="4" id="KW-1185">Reference proteome</keyword>
<evidence type="ECO:0000313" key="3">
    <source>
        <dbReference type="EMBL" id="CAH0731396.1"/>
    </source>
</evidence>
<evidence type="ECO:0000313" key="4">
    <source>
        <dbReference type="Proteomes" id="UP000838878"/>
    </source>
</evidence>
<feature type="compositionally biased region" description="Basic and acidic residues" evidence="1">
    <location>
        <begin position="200"/>
        <end position="210"/>
    </location>
</feature>
<proteinExistence type="predicted"/>
<feature type="domain" description="Transposable element P transposase-like GTP-binding insertion" evidence="2">
    <location>
        <begin position="1"/>
        <end position="57"/>
    </location>
</feature>
<evidence type="ECO:0000256" key="1">
    <source>
        <dbReference type="SAM" id="MobiDB-lite"/>
    </source>
</evidence>
<protein>
    <recommendedName>
        <fullName evidence="2">Transposable element P transposase-like GTP-binding insertion domain-containing protein</fullName>
    </recommendedName>
</protein>
<feature type="compositionally biased region" description="Polar residues" evidence="1">
    <location>
        <begin position="150"/>
        <end position="159"/>
    </location>
</feature>